<evidence type="ECO:0000313" key="7">
    <source>
        <dbReference type="EMBL" id="TMJ08718.1"/>
    </source>
</evidence>
<dbReference type="InterPro" id="IPR032808">
    <property type="entry name" value="DoxX"/>
</dbReference>
<evidence type="ECO:0000313" key="9">
    <source>
        <dbReference type="Proteomes" id="UP000318661"/>
    </source>
</evidence>
<keyword evidence="3 5" id="KW-1133">Transmembrane helix</keyword>
<name>A0A537LL27_9BACT</name>
<organism evidence="7 9">
    <name type="scientific">Candidatus Segetimicrobium genomatis</name>
    <dbReference type="NCBI Taxonomy" id="2569760"/>
    <lineage>
        <taxon>Bacteria</taxon>
        <taxon>Bacillati</taxon>
        <taxon>Candidatus Sysuimicrobiota</taxon>
        <taxon>Candidatus Sysuimicrobiia</taxon>
        <taxon>Candidatus Sysuimicrobiales</taxon>
        <taxon>Candidatus Segetimicrobiaceae</taxon>
        <taxon>Candidatus Segetimicrobium</taxon>
    </lineage>
</organism>
<dbReference type="GO" id="GO:0016020">
    <property type="term" value="C:membrane"/>
    <property type="evidence" value="ECO:0007669"/>
    <property type="project" value="UniProtKB-SubCell"/>
</dbReference>
<dbReference type="AlphaFoldDB" id="A0A537LL27"/>
<dbReference type="EMBL" id="VBAI01000203">
    <property type="protein sequence ID" value="TMJ08302.1"/>
    <property type="molecule type" value="Genomic_DNA"/>
</dbReference>
<gene>
    <name evidence="6" type="ORF">E6G98_12390</name>
    <name evidence="7" type="ORF">E6G99_04005</name>
</gene>
<dbReference type="EMBL" id="VBAJ01000085">
    <property type="protein sequence ID" value="TMJ08718.1"/>
    <property type="molecule type" value="Genomic_DNA"/>
</dbReference>
<keyword evidence="4 5" id="KW-0472">Membrane</keyword>
<evidence type="ECO:0000256" key="1">
    <source>
        <dbReference type="ARBA" id="ARBA00004141"/>
    </source>
</evidence>
<evidence type="ECO:0000256" key="4">
    <source>
        <dbReference type="ARBA" id="ARBA00023136"/>
    </source>
</evidence>
<feature type="transmembrane region" description="Helical" evidence="5">
    <location>
        <begin position="89"/>
        <end position="107"/>
    </location>
</feature>
<protein>
    <submittedName>
        <fullName evidence="7">DoxX family membrane protein</fullName>
    </submittedName>
</protein>
<feature type="transmembrane region" description="Helical" evidence="5">
    <location>
        <begin position="127"/>
        <end position="145"/>
    </location>
</feature>
<dbReference type="Pfam" id="PF07681">
    <property type="entry name" value="DoxX"/>
    <property type="match status" value="1"/>
</dbReference>
<evidence type="ECO:0000256" key="3">
    <source>
        <dbReference type="ARBA" id="ARBA00022989"/>
    </source>
</evidence>
<evidence type="ECO:0000313" key="6">
    <source>
        <dbReference type="EMBL" id="TMJ08302.1"/>
    </source>
</evidence>
<accession>A0A537LL27</accession>
<proteinExistence type="predicted"/>
<feature type="transmembrane region" description="Helical" evidence="5">
    <location>
        <begin position="27"/>
        <end position="45"/>
    </location>
</feature>
<evidence type="ECO:0000256" key="5">
    <source>
        <dbReference type="SAM" id="Phobius"/>
    </source>
</evidence>
<comment type="subcellular location">
    <subcellularLocation>
        <location evidence="1">Membrane</location>
        <topology evidence="1">Multi-pass membrane protein</topology>
    </subcellularLocation>
</comment>
<dbReference type="Proteomes" id="UP000318661">
    <property type="component" value="Unassembled WGS sequence"/>
</dbReference>
<feature type="transmembrane region" description="Helical" evidence="5">
    <location>
        <begin position="65"/>
        <end position="82"/>
    </location>
</feature>
<keyword evidence="2 5" id="KW-0812">Transmembrane</keyword>
<evidence type="ECO:0000313" key="8">
    <source>
        <dbReference type="Proteomes" id="UP000315217"/>
    </source>
</evidence>
<reference evidence="8 9" key="1">
    <citation type="journal article" date="2019" name="Nat. Microbiol.">
        <title>Mediterranean grassland soil C-N compound turnover is dependent on rainfall and depth, and is mediated by genomically divergent microorganisms.</title>
        <authorList>
            <person name="Diamond S."/>
            <person name="Andeer P.F."/>
            <person name="Li Z."/>
            <person name="Crits-Christoph A."/>
            <person name="Burstein D."/>
            <person name="Anantharaman K."/>
            <person name="Lane K.R."/>
            <person name="Thomas B.C."/>
            <person name="Pan C."/>
            <person name="Northen T.R."/>
            <person name="Banfield J.F."/>
        </authorList>
    </citation>
    <scope>NUCLEOTIDE SEQUENCE [LARGE SCALE GENOMIC DNA]</scope>
    <source>
        <strain evidence="6">NP_1</strain>
        <strain evidence="7">NP_2</strain>
    </source>
</reference>
<evidence type="ECO:0000256" key="2">
    <source>
        <dbReference type="ARBA" id="ARBA00022692"/>
    </source>
</evidence>
<comment type="caution">
    <text evidence="7">The sequence shown here is derived from an EMBL/GenBank/DDBJ whole genome shotgun (WGS) entry which is preliminary data.</text>
</comment>
<sequence length="150" mass="16930">MMKQLERHWERLDHVMIDFMTAHGTRLLRVALAVTFIWFGALKVVGRSPVADLVAQTVYWLPPAFFVRFLGWWELVIGVGLLSGVALRLILLLFWLQIAGTFLVLVLRPELAFQSGNPLLLTVTGEFVIKNLVLIAAGLVIGSTVHRRRD</sequence>
<dbReference type="Proteomes" id="UP000315217">
    <property type="component" value="Unassembled WGS sequence"/>
</dbReference>